<protein>
    <recommendedName>
        <fullName evidence="9">Maintenance of telomere capping protein 6</fullName>
    </recommendedName>
</protein>
<feature type="domain" description="MTC6 partial TIM-barrel" evidence="12">
    <location>
        <begin position="31"/>
        <end position="314"/>
    </location>
</feature>
<evidence type="ECO:0000256" key="7">
    <source>
        <dbReference type="ARBA" id="ARBA00037703"/>
    </source>
</evidence>
<feature type="signal peptide" evidence="11">
    <location>
        <begin position="1"/>
        <end position="20"/>
    </location>
</feature>
<dbReference type="InterPro" id="IPR051008">
    <property type="entry name" value="Telomere_Capping_Maintenance"/>
</dbReference>
<keyword evidence="6" id="KW-0325">Glycoprotein</keyword>
<name>A0A7H9B3L2_ZYGMR</name>
<feature type="transmembrane region" description="Helical" evidence="10">
    <location>
        <begin position="464"/>
        <end position="485"/>
    </location>
</feature>
<sequence>MIGLLRLLWLSISMITQLRCFCVCDEVLAAPSPQHQNAVRSQRDLMNDVTIDQLPLVGVNLSSALFNEESKNDTQSLAAFQSLLQNGVQAFSLDLEERSSTWMVRQTNIQLSNFLTSLQSYINTTDDNLSANILVLLLKISSGGNSNTNQTARPVPYFNATTPSMNITNIVDQNLGRQRIYTPDDLLNDKAAGLTFNISGQPNSGWPRLQSFLYSSRRRVLIAELTNKLDSQVPYIFNSSILFFDEKNKSLNSPNSTEDYTRLTQIAWRFLDSQFTSRDIRIHMSNGYSPLISNPYSTSNITEITNLFNTSIIWSWANNQPLIAQVDAETQRNELTANNCAVLKYSPSNSTAFWMVDNCYDSYEGLCRSSTETFTWLITDSRDTYFEFDSNSESKCPENYSFALPRTPLEQNSLIMHLDHLRSLTYRIWIDMNSIAVSNCWVTGGPYATCPYQKSVSRRNFVEMLTPVTVCSFVILVMVSYLNLLRIPILSNRKSWKRIVNDVSKSEMEGVPS</sequence>
<dbReference type="Proteomes" id="UP000509704">
    <property type="component" value="Chromosome 5"/>
</dbReference>
<evidence type="ECO:0000256" key="11">
    <source>
        <dbReference type="SAM" id="SignalP"/>
    </source>
</evidence>
<evidence type="ECO:0000259" key="12">
    <source>
        <dbReference type="Pfam" id="PF25506"/>
    </source>
</evidence>
<dbReference type="OrthoDB" id="5573651at2759"/>
<evidence type="ECO:0000256" key="1">
    <source>
        <dbReference type="ARBA" id="ARBA00004479"/>
    </source>
</evidence>
<proteinExistence type="inferred from homology"/>
<evidence type="ECO:0000313" key="14">
    <source>
        <dbReference type="Proteomes" id="UP000509704"/>
    </source>
</evidence>
<dbReference type="RefSeq" id="XP_037144763.1">
    <property type="nucleotide sequence ID" value="XM_037288868.1"/>
</dbReference>
<evidence type="ECO:0000256" key="10">
    <source>
        <dbReference type="SAM" id="Phobius"/>
    </source>
</evidence>
<dbReference type="KEGG" id="zmk:HG535_0E01200"/>
<keyword evidence="5 10" id="KW-0472">Membrane</keyword>
<comment type="similarity">
    <text evidence="8">Belongs to the MTC6 family.</text>
</comment>
<evidence type="ECO:0000256" key="5">
    <source>
        <dbReference type="ARBA" id="ARBA00023136"/>
    </source>
</evidence>
<comment type="function">
    <text evidence="7">May be involved in telomere capping.</text>
</comment>
<dbReference type="PANTHER" id="PTHR35518:SF2">
    <property type="entry name" value="MAINTENANCE OF TELOMERE CAPPING PROTEIN 6"/>
    <property type="match status" value="1"/>
</dbReference>
<dbReference type="InterPro" id="IPR057530">
    <property type="entry name" value="TIM-barrel_MTC6"/>
</dbReference>
<gene>
    <name evidence="13" type="ORF">HG535_0E01200</name>
</gene>
<evidence type="ECO:0000313" key="13">
    <source>
        <dbReference type="EMBL" id="QLG73036.1"/>
    </source>
</evidence>
<dbReference type="EMBL" id="CP058608">
    <property type="protein sequence ID" value="QLG73036.1"/>
    <property type="molecule type" value="Genomic_DNA"/>
</dbReference>
<keyword evidence="4 10" id="KW-1133">Transmembrane helix</keyword>
<keyword evidence="14" id="KW-1185">Reference proteome</keyword>
<dbReference type="PANTHER" id="PTHR35518">
    <property type="entry name" value="MAINTENANCE OF TELOMOERE CAPPING"/>
    <property type="match status" value="1"/>
</dbReference>
<keyword evidence="2 10" id="KW-0812">Transmembrane</keyword>
<evidence type="ECO:0000256" key="8">
    <source>
        <dbReference type="ARBA" id="ARBA00038159"/>
    </source>
</evidence>
<keyword evidence="3 11" id="KW-0732">Signal</keyword>
<evidence type="ECO:0000256" key="6">
    <source>
        <dbReference type="ARBA" id="ARBA00023180"/>
    </source>
</evidence>
<dbReference type="AlphaFoldDB" id="A0A7H9B3L2"/>
<comment type="subcellular location">
    <subcellularLocation>
        <location evidence="1">Membrane</location>
        <topology evidence="1">Single-pass type I membrane protein</topology>
    </subcellularLocation>
</comment>
<evidence type="ECO:0000256" key="2">
    <source>
        <dbReference type="ARBA" id="ARBA00022692"/>
    </source>
</evidence>
<dbReference type="Pfam" id="PF25506">
    <property type="entry name" value="TIM-barrel_MTC6"/>
    <property type="match status" value="1"/>
</dbReference>
<reference evidence="13 14" key="1">
    <citation type="submission" date="2020-07" db="EMBL/GenBank/DDBJ databases">
        <title>The yeast mating-type switching endonuclease HO is a domesticated member of an unorthodox homing genetic element family.</title>
        <authorList>
            <person name="Coughlan A.Y."/>
            <person name="Lombardi L."/>
            <person name="Braun-Galleani S."/>
            <person name="Martos A.R."/>
            <person name="Galeote V."/>
            <person name="Bigey F."/>
            <person name="Dequin S."/>
            <person name="Byrne K.P."/>
            <person name="Wolfe K.H."/>
        </authorList>
    </citation>
    <scope>NUCLEOTIDE SEQUENCE [LARGE SCALE GENOMIC DNA]</scope>
    <source>
        <strain evidence="13 14">NRRL Y-6702</strain>
    </source>
</reference>
<feature type="chain" id="PRO_5028926621" description="Maintenance of telomere capping protein 6" evidence="11">
    <location>
        <begin position="21"/>
        <end position="513"/>
    </location>
</feature>
<accession>A0A7H9B3L2</accession>
<dbReference type="GeneID" id="59236778"/>
<dbReference type="GO" id="GO:0016020">
    <property type="term" value="C:membrane"/>
    <property type="evidence" value="ECO:0007669"/>
    <property type="project" value="UniProtKB-SubCell"/>
</dbReference>
<organism evidence="13 14">
    <name type="scientific">Zygotorulaspora mrakii</name>
    <name type="common">Zygosaccharomyces mrakii</name>
    <dbReference type="NCBI Taxonomy" id="42260"/>
    <lineage>
        <taxon>Eukaryota</taxon>
        <taxon>Fungi</taxon>
        <taxon>Dikarya</taxon>
        <taxon>Ascomycota</taxon>
        <taxon>Saccharomycotina</taxon>
        <taxon>Saccharomycetes</taxon>
        <taxon>Saccharomycetales</taxon>
        <taxon>Saccharomycetaceae</taxon>
        <taxon>Zygotorulaspora</taxon>
    </lineage>
</organism>
<evidence type="ECO:0000256" key="4">
    <source>
        <dbReference type="ARBA" id="ARBA00022989"/>
    </source>
</evidence>
<evidence type="ECO:0000256" key="3">
    <source>
        <dbReference type="ARBA" id="ARBA00022729"/>
    </source>
</evidence>
<evidence type="ECO:0000256" key="9">
    <source>
        <dbReference type="ARBA" id="ARBA00039865"/>
    </source>
</evidence>